<name>A0ABQ6E4L0_9GAMM</name>
<feature type="transmembrane region" description="Helical" evidence="7">
    <location>
        <begin position="232"/>
        <end position="249"/>
    </location>
</feature>
<dbReference type="InterPro" id="IPR050171">
    <property type="entry name" value="MFS_Transporters"/>
</dbReference>
<dbReference type="RefSeq" id="WP_284205196.1">
    <property type="nucleotide sequence ID" value="NZ_BSPQ01000018.1"/>
</dbReference>
<dbReference type="SUPFAM" id="SSF103473">
    <property type="entry name" value="MFS general substrate transporter"/>
    <property type="match status" value="1"/>
</dbReference>
<feature type="transmembrane region" description="Helical" evidence="7">
    <location>
        <begin position="44"/>
        <end position="64"/>
    </location>
</feature>
<feature type="transmembrane region" description="Helical" evidence="7">
    <location>
        <begin position="261"/>
        <end position="285"/>
    </location>
</feature>
<evidence type="ECO:0000256" key="4">
    <source>
        <dbReference type="ARBA" id="ARBA00022692"/>
    </source>
</evidence>
<reference evidence="9" key="1">
    <citation type="journal article" date="2019" name="Int. J. Syst. Evol. Microbiol.">
        <title>The Global Catalogue of Microorganisms (GCM) 10K type strain sequencing project: providing services to taxonomists for standard genome sequencing and annotation.</title>
        <authorList>
            <consortium name="The Broad Institute Genomics Platform"/>
            <consortium name="The Broad Institute Genome Sequencing Center for Infectious Disease"/>
            <person name="Wu L."/>
            <person name="Ma J."/>
        </authorList>
    </citation>
    <scope>NUCLEOTIDE SEQUENCE [LARGE SCALE GENOMIC DNA]</scope>
    <source>
        <strain evidence="9">NBRC 103166</strain>
    </source>
</reference>
<keyword evidence="5 7" id="KW-1133">Transmembrane helix</keyword>
<feature type="transmembrane region" description="Helical" evidence="7">
    <location>
        <begin position="372"/>
        <end position="396"/>
    </location>
</feature>
<gene>
    <name evidence="8" type="ORF">GCM10007916_31700</name>
</gene>
<keyword evidence="2" id="KW-0813">Transport</keyword>
<dbReference type="InterPro" id="IPR011701">
    <property type="entry name" value="MFS"/>
</dbReference>
<organism evidence="8 9">
    <name type="scientific">Psychromonas marina</name>
    <dbReference type="NCBI Taxonomy" id="88364"/>
    <lineage>
        <taxon>Bacteria</taxon>
        <taxon>Pseudomonadati</taxon>
        <taxon>Pseudomonadota</taxon>
        <taxon>Gammaproteobacteria</taxon>
        <taxon>Alteromonadales</taxon>
        <taxon>Psychromonadaceae</taxon>
        <taxon>Psychromonas</taxon>
    </lineage>
</organism>
<proteinExistence type="predicted"/>
<evidence type="ECO:0000256" key="6">
    <source>
        <dbReference type="ARBA" id="ARBA00023136"/>
    </source>
</evidence>
<evidence type="ECO:0000256" key="2">
    <source>
        <dbReference type="ARBA" id="ARBA00022448"/>
    </source>
</evidence>
<keyword evidence="4 7" id="KW-0812">Transmembrane</keyword>
<evidence type="ECO:0000256" key="3">
    <source>
        <dbReference type="ARBA" id="ARBA00022475"/>
    </source>
</evidence>
<evidence type="ECO:0000256" key="5">
    <source>
        <dbReference type="ARBA" id="ARBA00022989"/>
    </source>
</evidence>
<dbReference type="Pfam" id="PF07690">
    <property type="entry name" value="MFS_1"/>
    <property type="match status" value="1"/>
</dbReference>
<evidence type="ECO:0000256" key="1">
    <source>
        <dbReference type="ARBA" id="ARBA00004651"/>
    </source>
</evidence>
<feature type="transmembrane region" description="Helical" evidence="7">
    <location>
        <begin position="305"/>
        <end position="325"/>
    </location>
</feature>
<evidence type="ECO:0000256" key="7">
    <source>
        <dbReference type="SAM" id="Phobius"/>
    </source>
</evidence>
<feature type="transmembrane region" description="Helical" evidence="7">
    <location>
        <begin position="337"/>
        <end position="360"/>
    </location>
</feature>
<keyword evidence="9" id="KW-1185">Reference proteome</keyword>
<feature type="transmembrane region" description="Helical" evidence="7">
    <location>
        <begin position="408"/>
        <end position="429"/>
    </location>
</feature>
<comment type="caution">
    <text evidence="8">The sequence shown here is derived from an EMBL/GenBank/DDBJ whole genome shotgun (WGS) entry which is preliminary data.</text>
</comment>
<feature type="transmembrane region" description="Helical" evidence="7">
    <location>
        <begin position="12"/>
        <end position="32"/>
    </location>
</feature>
<protein>
    <submittedName>
        <fullName evidence="8">MFS transporter</fullName>
    </submittedName>
</protein>
<dbReference type="EMBL" id="BSPQ01000018">
    <property type="protein sequence ID" value="GLS92100.1"/>
    <property type="molecule type" value="Genomic_DNA"/>
</dbReference>
<accession>A0ABQ6E4L0</accession>
<feature type="transmembrane region" description="Helical" evidence="7">
    <location>
        <begin position="449"/>
        <end position="471"/>
    </location>
</feature>
<dbReference type="InterPro" id="IPR036259">
    <property type="entry name" value="MFS_trans_sf"/>
</dbReference>
<keyword evidence="6 7" id="KW-0472">Membrane</keyword>
<feature type="transmembrane region" description="Helical" evidence="7">
    <location>
        <begin position="205"/>
        <end position="226"/>
    </location>
</feature>
<dbReference type="PANTHER" id="PTHR23517:SF15">
    <property type="entry name" value="PROTON-DEPENDENT OLIGOPEPTIDE FAMILY TRANSPORT PROTEIN"/>
    <property type="match status" value="1"/>
</dbReference>
<dbReference type="PANTHER" id="PTHR23517">
    <property type="entry name" value="RESISTANCE PROTEIN MDTM, PUTATIVE-RELATED-RELATED"/>
    <property type="match status" value="1"/>
</dbReference>
<feature type="transmembrane region" description="Helical" evidence="7">
    <location>
        <begin position="152"/>
        <end position="184"/>
    </location>
</feature>
<evidence type="ECO:0000313" key="9">
    <source>
        <dbReference type="Proteomes" id="UP001157353"/>
    </source>
</evidence>
<dbReference type="Proteomes" id="UP001157353">
    <property type="component" value="Unassembled WGS sequence"/>
</dbReference>
<feature type="transmembrane region" description="Helical" evidence="7">
    <location>
        <begin position="76"/>
        <end position="109"/>
    </location>
</feature>
<comment type="subcellular location">
    <subcellularLocation>
        <location evidence="1">Cell membrane</location>
        <topology evidence="1">Multi-pass membrane protein</topology>
    </subcellularLocation>
</comment>
<sequence length="492" mass="53299">MWNKLNKSMMLCQMLFGLSFYGVLVSLTRFFLEDLNYGESDTMMVVGAFAAIGPLFAIAGGFIADKILGAYRSLTISYVAFVAGYALLIAGATTMHVPTAMAGLALASYGRGLMSPSYPSLYKRTFSSQKEFEKGYPINYSVNNIGAFAGQYFFPILVLYIGFTGGFILSAVMAAVALFLLVILQKPFSALGKSIDQKTVSAKSWFIFAIVSFIMVALVFFMFSNMDIGQNIVYAIGLLAIGYFISLMFKVDPAEKLRMGTILIMTFLTTCFFVYYGQMMTSMNIVALNTLKGSLFGFIPLQPEAAMAMNPLWCMLGGPLVALAFSTLEKKGIHLSTAIKVSAAFVLTAIAFGILTFFVSNVGADVAIRPEVFLAVHFFQALAEVIVGSMVVAFILSVAPQHIENFSVSLFSVAIALSGILGAALSTHIALEKGQVLTQQIAQHVYGEYFQMLTIMAVVMIGVALIAAKLISIMLNKAEQYDAISNNELKVS</sequence>
<dbReference type="Gene3D" id="1.20.1250.20">
    <property type="entry name" value="MFS general substrate transporter like domains"/>
    <property type="match status" value="1"/>
</dbReference>
<keyword evidence="3" id="KW-1003">Cell membrane</keyword>
<evidence type="ECO:0000313" key="8">
    <source>
        <dbReference type="EMBL" id="GLS92100.1"/>
    </source>
</evidence>